<evidence type="ECO:0000256" key="1">
    <source>
        <dbReference type="SAM" id="MobiDB-lite"/>
    </source>
</evidence>
<dbReference type="AlphaFoldDB" id="A0AAE2CNC2"/>
<reference evidence="2" key="2">
    <citation type="journal article" date="2024" name="Plant">
        <title>Genomic evolution and insights into agronomic trait innovations of Sesamum species.</title>
        <authorList>
            <person name="Miao H."/>
            <person name="Wang L."/>
            <person name="Qu L."/>
            <person name="Liu H."/>
            <person name="Sun Y."/>
            <person name="Le M."/>
            <person name="Wang Q."/>
            <person name="Wei S."/>
            <person name="Zheng Y."/>
            <person name="Lin W."/>
            <person name="Duan Y."/>
            <person name="Cao H."/>
            <person name="Xiong S."/>
            <person name="Wang X."/>
            <person name="Wei L."/>
            <person name="Li C."/>
            <person name="Ma Q."/>
            <person name="Ju M."/>
            <person name="Zhao R."/>
            <person name="Li G."/>
            <person name="Mu C."/>
            <person name="Tian Q."/>
            <person name="Mei H."/>
            <person name="Zhang T."/>
            <person name="Gao T."/>
            <person name="Zhang H."/>
        </authorList>
    </citation>
    <scope>NUCLEOTIDE SEQUENCE</scope>
    <source>
        <strain evidence="2">3651</strain>
    </source>
</reference>
<accession>A0AAE2CNC2</accession>
<protein>
    <submittedName>
        <fullName evidence="2">Uncharacterized protein</fullName>
    </submittedName>
</protein>
<comment type="caution">
    <text evidence="2">The sequence shown here is derived from an EMBL/GenBank/DDBJ whole genome shotgun (WGS) entry which is preliminary data.</text>
</comment>
<gene>
    <name evidence="2" type="ORF">Salat_1150300</name>
</gene>
<reference evidence="2" key="1">
    <citation type="submission" date="2020-06" db="EMBL/GenBank/DDBJ databases">
        <authorList>
            <person name="Li T."/>
            <person name="Hu X."/>
            <person name="Zhang T."/>
            <person name="Song X."/>
            <person name="Zhang H."/>
            <person name="Dai N."/>
            <person name="Sheng W."/>
            <person name="Hou X."/>
            <person name="Wei L."/>
        </authorList>
    </citation>
    <scope>NUCLEOTIDE SEQUENCE</scope>
    <source>
        <strain evidence="2">3651</strain>
        <tissue evidence="2">Leaf</tissue>
    </source>
</reference>
<feature type="region of interest" description="Disordered" evidence="1">
    <location>
        <begin position="1"/>
        <end position="21"/>
    </location>
</feature>
<keyword evidence="3" id="KW-1185">Reference proteome</keyword>
<proteinExistence type="predicted"/>
<sequence>MSPTIIHGSHSATSWEGGWHGPRGSSIFGEFGGDSGSQPISFLVETIISKFPTMVIETAVMSESPTPKCKTVDEVDSGDVACDPPSICKIGPVAHHRLAHLLLPLNWTLE</sequence>
<evidence type="ECO:0000313" key="2">
    <source>
        <dbReference type="EMBL" id="KAK4428507.1"/>
    </source>
</evidence>
<evidence type="ECO:0000313" key="3">
    <source>
        <dbReference type="Proteomes" id="UP001293254"/>
    </source>
</evidence>
<dbReference type="Proteomes" id="UP001293254">
    <property type="component" value="Unassembled WGS sequence"/>
</dbReference>
<organism evidence="2 3">
    <name type="scientific">Sesamum alatum</name>
    <dbReference type="NCBI Taxonomy" id="300844"/>
    <lineage>
        <taxon>Eukaryota</taxon>
        <taxon>Viridiplantae</taxon>
        <taxon>Streptophyta</taxon>
        <taxon>Embryophyta</taxon>
        <taxon>Tracheophyta</taxon>
        <taxon>Spermatophyta</taxon>
        <taxon>Magnoliopsida</taxon>
        <taxon>eudicotyledons</taxon>
        <taxon>Gunneridae</taxon>
        <taxon>Pentapetalae</taxon>
        <taxon>asterids</taxon>
        <taxon>lamiids</taxon>
        <taxon>Lamiales</taxon>
        <taxon>Pedaliaceae</taxon>
        <taxon>Sesamum</taxon>
    </lineage>
</organism>
<dbReference type="EMBL" id="JACGWO010000004">
    <property type="protein sequence ID" value="KAK4428507.1"/>
    <property type="molecule type" value="Genomic_DNA"/>
</dbReference>
<name>A0AAE2CNC2_9LAMI</name>